<proteinExistence type="inferred from homology"/>
<evidence type="ECO:0000256" key="5">
    <source>
        <dbReference type="PIRSR" id="PIRSR016020-1"/>
    </source>
</evidence>
<dbReference type="GO" id="GO:0005975">
    <property type="term" value="P:carbohydrate metabolic process"/>
    <property type="evidence" value="ECO:0007669"/>
    <property type="project" value="InterPro"/>
</dbReference>
<feature type="active site" evidence="5">
    <location>
        <position position="158"/>
    </location>
</feature>
<dbReference type="GO" id="GO:0030246">
    <property type="term" value="F:carbohydrate binding"/>
    <property type="evidence" value="ECO:0007669"/>
    <property type="project" value="UniProtKB-UniRule"/>
</dbReference>
<dbReference type="SUPFAM" id="SSF74650">
    <property type="entry name" value="Galactose mutarotase-like"/>
    <property type="match status" value="1"/>
</dbReference>
<evidence type="ECO:0000256" key="3">
    <source>
        <dbReference type="ARBA" id="ARBA00023235"/>
    </source>
</evidence>
<dbReference type="Proteomes" id="UP000188243">
    <property type="component" value="Chromosome"/>
</dbReference>
<organism evidence="6 7">
    <name type="scientific">Pseudoalteromonas aliena</name>
    <dbReference type="NCBI Taxonomy" id="247523"/>
    <lineage>
        <taxon>Bacteria</taxon>
        <taxon>Pseudomonadati</taxon>
        <taxon>Pseudomonadota</taxon>
        <taxon>Gammaproteobacteria</taxon>
        <taxon>Alteromonadales</taxon>
        <taxon>Pseudoalteromonadaceae</taxon>
        <taxon>Pseudoalteromonas</taxon>
    </lineage>
</organism>
<reference evidence="6 7" key="1">
    <citation type="submission" date="2017-02" db="EMBL/GenBank/DDBJ databases">
        <title>Complete genome sequence of the cold-active Pseudoalteromonas aliena strain EH1 isolated from Arctic seawater.</title>
        <authorList>
            <person name="Kim E."/>
            <person name="Heo E."/>
            <person name="Kim H."/>
            <person name="Kim D."/>
        </authorList>
    </citation>
    <scope>NUCLEOTIDE SEQUENCE [LARGE SCALE GENOMIC DNA]</scope>
    <source>
        <strain evidence="6 7">EH1</strain>
    </source>
</reference>
<evidence type="ECO:0000256" key="1">
    <source>
        <dbReference type="ARBA" id="ARBA00001096"/>
    </source>
</evidence>
<dbReference type="PANTHER" id="PTHR11122">
    <property type="entry name" value="APOSPORY-ASSOCIATED PROTEIN C-RELATED"/>
    <property type="match status" value="1"/>
</dbReference>
<dbReference type="AlphaFoldDB" id="A0A1Q2GX61"/>
<evidence type="ECO:0000256" key="4">
    <source>
        <dbReference type="PIRNR" id="PIRNR016020"/>
    </source>
</evidence>
<dbReference type="PIRSF" id="PIRSF016020">
    <property type="entry name" value="PHexose_mutarotase"/>
    <property type="match status" value="1"/>
</dbReference>
<dbReference type="RefSeq" id="WP_077536457.1">
    <property type="nucleotide sequence ID" value="NZ_CP019628.1"/>
</dbReference>
<dbReference type="STRING" id="247523.B0W48_07795"/>
<evidence type="ECO:0000256" key="2">
    <source>
        <dbReference type="ARBA" id="ARBA00005866"/>
    </source>
</evidence>
<keyword evidence="3 4" id="KW-0413">Isomerase</keyword>
<feature type="active site" evidence="5">
    <location>
        <position position="257"/>
    </location>
</feature>
<accession>A0A1Q2GX61</accession>
<dbReference type="InterPro" id="IPR008183">
    <property type="entry name" value="Aldose_1/G6P_1-epimerase"/>
</dbReference>
<gene>
    <name evidence="6" type="ORF">B0W48_07795</name>
</gene>
<dbReference type="InterPro" id="IPR025532">
    <property type="entry name" value="G6P_1-epimerase"/>
</dbReference>
<dbReference type="EMBL" id="CP019628">
    <property type="protein sequence ID" value="AQP99703.1"/>
    <property type="molecule type" value="Genomic_DNA"/>
</dbReference>
<dbReference type="KEGG" id="paln:B0W48_07795"/>
<dbReference type="Pfam" id="PF01263">
    <property type="entry name" value="Aldose_epim"/>
    <property type="match status" value="1"/>
</dbReference>
<comment type="catalytic activity">
    <reaction evidence="1">
        <text>alpha-D-glucose 6-phosphate = beta-D-glucose 6-phosphate</text>
        <dbReference type="Rhea" id="RHEA:16249"/>
        <dbReference type="ChEBI" id="CHEBI:58225"/>
        <dbReference type="ChEBI" id="CHEBI:58247"/>
        <dbReference type="EC" id="5.1.3.15"/>
    </reaction>
</comment>
<dbReference type="EC" id="5.1.3.15" evidence="4"/>
<comment type="similarity">
    <text evidence="2 4">Belongs to the glucose-6-phosphate 1-epimerase family.</text>
</comment>
<dbReference type="Gene3D" id="2.70.98.10">
    <property type="match status" value="1"/>
</dbReference>
<protein>
    <recommendedName>
        <fullName evidence="4">Putative glucose-6-phosphate 1-epimerase</fullName>
        <ecNumber evidence="4">5.1.3.15</ecNumber>
    </recommendedName>
</protein>
<sequence length="284" mass="31894">MKLSPSVSIEHTESGLEFINVVSSLCSAKIFLQGGQITEFTPRGKQSLLWVSSHEAYKEGVSMRGGIPICWPWFGTHKNEDWPAHGFTRTSLWQADEVNESDHEIIISLKLPMKLVNTTYWPHHSALKVEFVLSDKLQVRLTTTNLGNTSFSFSQALHAYFPTSDISNTHIDGLQGSQYIEFGKGPFTQNDVVNIARETDMIYTQAPSLQAINTPEGVIHVSRENSHSCVLWNPWIEKSKRLSHFADDEYQTMLCLEAANALEDAVVLESKKSHTLVTTISWAN</sequence>
<dbReference type="InterPro" id="IPR011013">
    <property type="entry name" value="Gal_mutarotase_sf_dom"/>
</dbReference>
<dbReference type="GO" id="GO:0047938">
    <property type="term" value="F:glucose-6-phosphate 1-epimerase activity"/>
    <property type="evidence" value="ECO:0007669"/>
    <property type="project" value="UniProtKB-UniRule"/>
</dbReference>
<dbReference type="PANTHER" id="PTHR11122:SF13">
    <property type="entry name" value="GLUCOSE-6-PHOSPHATE 1-EPIMERASE"/>
    <property type="match status" value="1"/>
</dbReference>
<name>A0A1Q2GX61_9GAMM</name>
<evidence type="ECO:0000313" key="6">
    <source>
        <dbReference type="EMBL" id="AQP99703.1"/>
    </source>
</evidence>
<evidence type="ECO:0000313" key="7">
    <source>
        <dbReference type="Proteomes" id="UP000188243"/>
    </source>
</evidence>
<dbReference type="CDD" id="cd09020">
    <property type="entry name" value="D-hex-6-P-epi_like"/>
    <property type="match status" value="1"/>
</dbReference>
<dbReference type="InterPro" id="IPR014718">
    <property type="entry name" value="GH-type_carb-bd"/>
</dbReference>